<evidence type="ECO:0000313" key="3">
    <source>
        <dbReference type="Proteomes" id="UP001519460"/>
    </source>
</evidence>
<evidence type="ECO:0000256" key="1">
    <source>
        <dbReference type="SAM" id="MobiDB-lite"/>
    </source>
</evidence>
<keyword evidence="3" id="KW-1185">Reference proteome</keyword>
<feature type="compositionally biased region" description="Polar residues" evidence="1">
    <location>
        <begin position="120"/>
        <end position="146"/>
    </location>
</feature>
<dbReference type="Proteomes" id="UP001519460">
    <property type="component" value="Unassembled WGS sequence"/>
</dbReference>
<dbReference type="AlphaFoldDB" id="A0ABD0LCG2"/>
<feature type="region of interest" description="Disordered" evidence="1">
    <location>
        <begin position="1"/>
        <end position="79"/>
    </location>
</feature>
<feature type="compositionally biased region" description="Basic residues" evidence="1">
    <location>
        <begin position="1"/>
        <end position="21"/>
    </location>
</feature>
<gene>
    <name evidence="2" type="ORF">BaRGS_00012111</name>
</gene>
<organism evidence="2 3">
    <name type="scientific">Batillaria attramentaria</name>
    <dbReference type="NCBI Taxonomy" id="370345"/>
    <lineage>
        <taxon>Eukaryota</taxon>
        <taxon>Metazoa</taxon>
        <taxon>Spiralia</taxon>
        <taxon>Lophotrochozoa</taxon>
        <taxon>Mollusca</taxon>
        <taxon>Gastropoda</taxon>
        <taxon>Caenogastropoda</taxon>
        <taxon>Sorbeoconcha</taxon>
        <taxon>Cerithioidea</taxon>
        <taxon>Batillariidae</taxon>
        <taxon>Batillaria</taxon>
    </lineage>
</organism>
<dbReference type="EMBL" id="JACVVK020000065">
    <property type="protein sequence ID" value="KAK7496704.1"/>
    <property type="molecule type" value="Genomic_DNA"/>
</dbReference>
<proteinExistence type="predicted"/>
<evidence type="ECO:0000313" key="2">
    <source>
        <dbReference type="EMBL" id="KAK7496704.1"/>
    </source>
</evidence>
<accession>A0ABD0LCG2</accession>
<name>A0ABD0LCG2_9CAEN</name>
<feature type="region of interest" description="Disordered" evidence="1">
    <location>
        <begin position="92"/>
        <end position="249"/>
    </location>
</feature>
<comment type="caution">
    <text evidence="2">The sequence shown here is derived from an EMBL/GenBank/DDBJ whole genome shotgun (WGS) entry which is preliminary data.</text>
</comment>
<reference evidence="2 3" key="1">
    <citation type="journal article" date="2023" name="Sci. Data">
        <title>Genome assembly of the Korean intertidal mud-creeper Batillaria attramentaria.</title>
        <authorList>
            <person name="Patra A.K."/>
            <person name="Ho P.T."/>
            <person name="Jun S."/>
            <person name="Lee S.J."/>
            <person name="Kim Y."/>
            <person name="Won Y.J."/>
        </authorList>
    </citation>
    <scope>NUCLEOTIDE SEQUENCE [LARGE SCALE GENOMIC DNA]</scope>
    <source>
        <strain evidence="2">Wonlab-2016</strain>
    </source>
</reference>
<protein>
    <submittedName>
        <fullName evidence="2">Uncharacterized protein</fullName>
    </submittedName>
</protein>
<sequence>MASKTPRWRKPMHALRLRHTTGRQNARPLSEQGTPHAAGQGGGQTGDPARARARPLSEQRIPYAGEQRGGGGRGANMAKWKRPMYALRLGSVLSRKDIPPIPEGPPTSRAFRPDRVDSVRASQSRNSSADSNPSDSVNVQSPSYQHMNDELNPPSFTTSEGLATLENQSFNSASSLEISGAPRSSKERALQSNTHPARSDPNKRRVSNFVEPSLLAVRENLDGRRSSKSSSGADAEHQKSSAGLLQERQGQATEQSSLIKFCIPLTRFSQSIHFGNSRKKFCIPLNRFSQSIHFRNLLCQCNKEIKGGN</sequence>
<feature type="compositionally biased region" description="Polar residues" evidence="1">
    <location>
        <begin position="154"/>
        <end position="177"/>
    </location>
</feature>
<feature type="compositionally biased region" description="Polar residues" evidence="1">
    <location>
        <begin position="240"/>
        <end position="249"/>
    </location>
</feature>